<evidence type="ECO:0000313" key="1">
    <source>
        <dbReference type="EMBL" id="MDJ1136250.1"/>
    </source>
</evidence>
<comment type="caution">
    <text evidence="1">The sequence shown here is derived from an EMBL/GenBank/DDBJ whole genome shotgun (WGS) entry which is preliminary data.</text>
</comment>
<dbReference type="RefSeq" id="WP_274046980.1">
    <property type="nucleotide sequence ID" value="NZ_JANCPR020000038.1"/>
</dbReference>
<gene>
    <name evidence="1" type="ORF">NMN56_030755</name>
</gene>
<evidence type="ECO:0000313" key="2">
    <source>
        <dbReference type="Proteomes" id="UP001214441"/>
    </source>
</evidence>
<dbReference type="EMBL" id="JANCPR020000038">
    <property type="protein sequence ID" value="MDJ1136250.1"/>
    <property type="molecule type" value="Genomic_DNA"/>
</dbReference>
<reference evidence="1 2" key="1">
    <citation type="submission" date="2023-05" db="EMBL/GenBank/DDBJ databases">
        <title>Streptantibioticus silvisoli sp. nov., acidotolerant actinomycetes 1 from pine litter.</title>
        <authorList>
            <person name="Swiecimska M."/>
            <person name="Golinska P."/>
            <person name="Sangal V."/>
            <person name="Wachnowicz B."/>
            <person name="Goodfellow M."/>
        </authorList>
    </citation>
    <scope>NUCLEOTIDE SEQUENCE [LARGE SCALE GENOMIC DNA]</scope>
    <source>
        <strain evidence="1 2">DSM 42109</strain>
    </source>
</reference>
<organism evidence="1 2">
    <name type="scientific">Streptomyces iconiensis</name>
    <dbReference type="NCBI Taxonomy" id="1384038"/>
    <lineage>
        <taxon>Bacteria</taxon>
        <taxon>Bacillati</taxon>
        <taxon>Actinomycetota</taxon>
        <taxon>Actinomycetes</taxon>
        <taxon>Kitasatosporales</taxon>
        <taxon>Streptomycetaceae</taxon>
        <taxon>Streptomyces</taxon>
    </lineage>
</organism>
<name>A0ABT7A4H7_9ACTN</name>
<proteinExistence type="predicted"/>
<dbReference type="Proteomes" id="UP001214441">
    <property type="component" value="Unassembled WGS sequence"/>
</dbReference>
<keyword evidence="2" id="KW-1185">Reference proteome</keyword>
<accession>A0ABT7A4H7</accession>
<sequence>MYTLVQSDSGFSIGVTTTPNPLQAKEATGLSTGDIEIRVMPTTPSAQCDSIRITIPCGNTPEDLTERGEKNDFQRSVSLLHGSARWTASLPALSPDKKTSSFTVRADKDKDNTLTAADPLCIKLSKLQINEKVGTTWVEVAINKNAAVRRELTKAPPGFEFHSLEAKPQLVDNGKSTHLSWHLNKPAKLDLDWVGFDEQGYAHEGTRTITDGSQGVVLTTDTEALHNHSFFRLTAEVGDSAGHTKVHCSLSTMVFVNRGTFQTGPLIVTGTTKVMGQVQLLVGDIKKTSGDPHAFKTYTPDTDGIVCASLTGNGKPAQITFTVNDAPSDKSVPDLNDPPGKGLEARRVTLSSAGDWNYTEFFVAAGNYFTIGGVAERNSGVSIRWIPLGAGSITPSG</sequence>
<protein>
    <submittedName>
        <fullName evidence="1">Uncharacterized protein</fullName>
    </submittedName>
</protein>